<dbReference type="InterPro" id="IPR050079">
    <property type="entry name" value="DEAD_box_RNA_helicase"/>
</dbReference>
<gene>
    <name evidence="11" type="ORF">A3D45_00260</name>
</gene>
<keyword evidence="4 7" id="KW-0067">ATP-binding</keyword>
<evidence type="ECO:0000313" key="12">
    <source>
        <dbReference type="Proteomes" id="UP000176877"/>
    </source>
</evidence>
<protein>
    <recommendedName>
        <fullName evidence="13">DEAD/DEAH box helicase</fullName>
    </recommendedName>
</protein>
<dbReference type="GO" id="GO:0005524">
    <property type="term" value="F:ATP binding"/>
    <property type="evidence" value="ECO:0007669"/>
    <property type="project" value="UniProtKB-KW"/>
</dbReference>
<dbReference type="SUPFAM" id="SSF52540">
    <property type="entry name" value="P-loop containing nucleoside triphosphate hydrolases"/>
    <property type="match status" value="1"/>
</dbReference>
<dbReference type="EMBL" id="MFFT01000023">
    <property type="protein sequence ID" value="OGF23163.1"/>
    <property type="molecule type" value="Genomic_DNA"/>
</dbReference>
<feature type="domain" description="Helicase ATP-binding" evidence="8">
    <location>
        <begin position="41"/>
        <end position="209"/>
    </location>
</feature>
<evidence type="ECO:0000256" key="3">
    <source>
        <dbReference type="ARBA" id="ARBA00022806"/>
    </source>
</evidence>
<dbReference type="PROSITE" id="PS51195">
    <property type="entry name" value="Q_MOTIF"/>
    <property type="match status" value="1"/>
</dbReference>
<dbReference type="InterPro" id="IPR011545">
    <property type="entry name" value="DEAD/DEAH_box_helicase_dom"/>
</dbReference>
<dbReference type="AlphaFoldDB" id="A0A1F5S9M5"/>
<reference evidence="11 12" key="1">
    <citation type="journal article" date="2016" name="Nat. Commun.">
        <title>Thousands of microbial genomes shed light on interconnected biogeochemical processes in an aquifer system.</title>
        <authorList>
            <person name="Anantharaman K."/>
            <person name="Brown C.T."/>
            <person name="Hug L.A."/>
            <person name="Sharon I."/>
            <person name="Castelle C.J."/>
            <person name="Probst A.J."/>
            <person name="Thomas B.C."/>
            <person name="Singh A."/>
            <person name="Wilkins M.J."/>
            <person name="Karaoz U."/>
            <person name="Brodie E.L."/>
            <person name="Williams K.H."/>
            <person name="Hubbard S.S."/>
            <person name="Banfield J.F."/>
        </authorList>
    </citation>
    <scope>NUCLEOTIDE SEQUENCE [LARGE SCALE GENOMIC DNA]</scope>
</reference>
<evidence type="ECO:0000259" key="9">
    <source>
        <dbReference type="PROSITE" id="PS51194"/>
    </source>
</evidence>
<dbReference type="PROSITE" id="PS51192">
    <property type="entry name" value="HELICASE_ATP_BIND_1"/>
    <property type="match status" value="1"/>
</dbReference>
<dbReference type="PANTHER" id="PTHR47959">
    <property type="entry name" value="ATP-DEPENDENT RNA HELICASE RHLE-RELATED"/>
    <property type="match status" value="1"/>
</dbReference>
<dbReference type="GO" id="GO:0016787">
    <property type="term" value="F:hydrolase activity"/>
    <property type="evidence" value="ECO:0007669"/>
    <property type="project" value="UniProtKB-KW"/>
</dbReference>
<evidence type="ECO:0000259" key="10">
    <source>
        <dbReference type="PROSITE" id="PS51195"/>
    </source>
</evidence>
<feature type="short sequence motif" description="Q motif" evidence="6">
    <location>
        <begin position="10"/>
        <end position="38"/>
    </location>
</feature>
<dbReference type="GO" id="GO:0003724">
    <property type="term" value="F:RNA helicase activity"/>
    <property type="evidence" value="ECO:0007669"/>
    <property type="project" value="InterPro"/>
</dbReference>
<dbReference type="Gene3D" id="3.40.50.300">
    <property type="entry name" value="P-loop containing nucleotide triphosphate hydrolases"/>
    <property type="match status" value="2"/>
</dbReference>
<comment type="caution">
    <text evidence="11">The sequence shown here is derived from an EMBL/GenBank/DDBJ whole genome shotgun (WGS) entry which is preliminary data.</text>
</comment>
<keyword evidence="2 7" id="KW-0378">Hydrolase</keyword>
<dbReference type="SMART" id="SM00487">
    <property type="entry name" value="DEXDc"/>
    <property type="match status" value="1"/>
</dbReference>
<evidence type="ECO:0000256" key="1">
    <source>
        <dbReference type="ARBA" id="ARBA00022741"/>
    </source>
</evidence>
<dbReference type="Proteomes" id="UP000176877">
    <property type="component" value="Unassembled WGS sequence"/>
</dbReference>
<dbReference type="CDD" id="cd18787">
    <property type="entry name" value="SF2_C_DEAD"/>
    <property type="match status" value="1"/>
</dbReference>
<keyword evidence="1 7" id="KW-0547">Nucleotide-binding</keyword>
<dbReference type="SMART" id="SM00490">
    <property type="entry name" value="HELICc"/>
    <property type="match status" value="1"/>
</dbReference>
<evidence type="ECO:0000256" key="6">
    <source>
        <dbReference type="PROSITE-ProRule" id="PRU00552"/>
    </source>
</evidence>
<dbReference type="InterPro" id="IPR014014">
    <property type="entry name" value="RNA_helicase_DEAD_Q_motif"/>
</dbReference>
<evidence type="ECO:0000259" key="8">
    <source>
        <dbReference type="PROSITE" id="PS51192"/>
    </source>
</evidence>
<evidence type="ECO:0000256" key="2">
    <source>
        <dbReference type="ARBA" id="ARBA00022801"/>
    </source>
</evidence>
<dbReference type="Pfam" id="PF00271">
    <property type="entry name" value="Helicase_C"/>
    <property type="match status" value="1"/>
</dbReference>
<dbReference type="InterPro" id="IPR000629">
    <property type="entry name" value="RNA-helicase_DEAD-box_CS"/>
</dbReference>
<keyword evidence="3 7" id="KW-0347">Helicase</keyword>
<sequence>MSLSIKSTELGFKELGVSADILNVLQSLKLETPTPIQHKSIPVGLAGQDLIGVAQTGTGKTFAFGIPMIERLRHNRGRGLVLLPTRELALQVDENLRQLGGRLGLKTAALIGGQAIGSQLQSLRKNPHIYIATPGRLIDHLKRGSVRLDQVKVLVLDEADRMFDMGFAPQIEAILKWVPKERQTMLFSATMPRAILKLAAVHMTMPIHIEVAPPGTTVERVDQEIYVMRKEDKYNQLEKILHEYKGSVLVFTRTKHGAKNLARNLERARHEVAEIHSNLSFNQRKESMAGFKSRKYRILIATDIAARGIDVSDIELVVNYDLPDDSEDYVHRIGRTARAGKIGKAISFATPDQGKDIRSIERLINKKITLKKFAELEQANMRPVVRRYGRTMSFGRVARRPGAGNFGRRRGR</sequence>
<dbReference type="InterPro" id="IPR044742">
    <property type="entry name" value="DEAD/DEAH_RhlB"/>
</dbReference>
<dbReference type="InterPro" id="IPR014001">
    <property type="entry name" value="Helicase_ATP-bd"/>
</dbReference>
<accession>A0A1F5S9M5</accession>
<evidence type="ECO:0000256" key="4">
    <source>
        <dbReference type="ARBA" id="ARBA00022840"/>
    </source>
</evidence>
<proteinExistence type="inferred from homology"/>
<feature type="domain" description="Helicase C-terminal" evidence="9">
    <location>
        <begin position="236"/>
        <end position="382"/>
    </location>
</feature>
<dbReference type="GO" id="GO:0005829">
    <property type="term" value="C:cytosol"/>
    <property type="evidence" value="ECO:0007669"/>
    <property type="project" value="TreeGrafter"/>
</dbReference>
<dbReference type="InterPro" id="IPR027417">
    <property type="entry name" value="P-loop_NTPase"/>
</dbReference>
<dbReference type="GO" id="GO:0003676">
    <property type="term" value="F:nucleic acid binding"/>
    <property type="evidence" value="ECO:0007669"/>
    <property type="project" value="InterPro"/>
</dbReference>
<evidence type="ECO:0000256" key="5">
    <source>
        <dbReference type="ARBA" id="ARBA00038437"/>
    </source>
</evidence>
<dbReference type="CDD" id="cd00268">
    <property type="entry name" value="DEADc"/>
    <property type="match status" value="1"/>
</dbReference>
<dbReference type="PROSITE" id="PS00039">
    <property type="entry name" value="DEAD_ATP_HELICASE"/>
    <property type="match status" value="1"/>
</dbReference>
<dbReference type="PANTHER" id="PTHR47959:SF13">
    <property type="entry name" value="ATP-DEPENDENT RNA HELICASE RHLE"/>
    <property type="match status" value="1"/>
</dbReference>
<dbReference type="PROSITE" id="PS51194">
    <property type="entry name" value="HELICASE_CTER"/>
    <property type="match status" value="1"/>
</dbReference>
<evidence type="ECO:0008006" key="13">
    <source>
        <dbReference type="Google" id="ProtNLM"/>
    </source>
</evidence>
<evidence type="ECO:0000256" key="7">
    <source>
        <dbReference type="RuleBase" id="RU000492"/>
    </source>
</evidence>
<evidence type="ECO:0000313" key="11">
    <source>
        <dbReference type="EMBL" id="OGF23163.1"/>
    </source>
</evidence>
<name>A0A1F5S9M5_9BACT</name>
<feature type="domain" description="DEAD-box RNA helicase Q" evidence="10">
    <location>
        <begin position="10"/>
        <end position="38"/>
    </location>
</feature>
<dbReference type="Pfam" id="PF00270">
    <property type="entry name" value="DEAD"/>
    <property type="match status" value="1"/>
</dbReference>
<comment type="similarity">
    <text evidence="5 7">Belongs to the DEAD box helicase family.</text>
</comment>
<organism evidence="11 12">
    <name type="scientific">Candidatus Falkowbacteria bacterium RIFCSPHIGHO2_02_FULL_42_9</name>
    <dbReference type="NCBI Taxonomy" id="1797986"/>
    <lineage>
        <taxon>Bacteria</taxon>
        <taxon>Candidatus Falkowiibacteriota</taxon>
    </lineage>
</organism>
<dbReference type="InterPro" id="IPR001650">
    <property type="entry name" value="Helicase_C-like"/>
</dbReference>